<organism evidence="2 3">
    <name type="scientific">Gemmatimonas groenlandica</name>
    <dbReference type="NCBI Taxonomy" id="2732249"/>
    <lineage>
        <taxon>Bacteria</taxon>
        <taxon>Pseudomonadati</taxon>
        <taxon>Gemmatimonadota</taxon>
        <taxon>Gemmatimonadia</taxon>
        <taxon>Gemmatimonadales</taxon>
        <taxon>Gemmatimonadaceae</taxon>
        <taxon>Gemmatimonas</taxon>
    </lineage>
</organism>
<evidence type="ECO:0000313" key="2">
    <source>
        <dbReference type="EMBL" id="QJR37993.1"/>
    </source>
</evidence>
<dbReference type="Proteomes" id="UP000500938">
    <property type="component" value="Chromosome"/>
</dbReference>
<reference evidence="2 3" key="1">
    <citation type="submission" date="2020-05" db="EMBL/GenBank/DDBJ databases">
        <title>Complete genome sequence of Gemmatimonas greenlandica TET16.</title>
        <authorList>
            <person name="Zeng Y."/>
        </authorList>
    </citation>
    <scope>NUCLEOTIDE SEQUENCE [LARGE SCALE GENOMIC DNA]</scope>
    <source>
        <strain evidence="2 3">TET16</strain>
    </source>
</reference>
<dbReference type="KEGG" id="ggr:HKW67_21910"/>
<accession>A0A6M4ITD1</accession>
<dbReference type="EMBL" id="CP053085">
    <property type="protein sequence ID" value="QJR37993.1"/>
    <property type="molecule type" value="Genomic_DNA"/>
</dbReference>
<keyword evidence="1" id="KW-0812">Transmembrane</keyword>
<dbReference type="AlphaFoldDB" id="A0A6M4ITD1"/>
<evidence type="ECO:0000256" key="1">
    <source>
        <dbReference type="SAM" id="Phobius"/>
    </source>
</evidence>
<dbReference type="RefSeq" id="WP_171227430.1">
    <property type="nucleotide sequence ID" value="NZ_CP053085.1"/>
</dbReference>
<keyword evidence="3" id="KW-1185">Reference proteome</keyword>
<evidence type="ECO:0000313" key="3">
    <source>
        <dbReference type="Proteomes" id="UP000500938"/>
    </source>
</evidence>
<keyword evidence="1" id="KW-1133">Transmembrane helix</keyword>
<gene>
    <name evidence="2" type="ORF">HKW67_21910</name>
</gene>
<proteinExistence type="predicted"/>
<name>A0A6M4ITD1_9BACT</name>
<keyword evidence="1" id="KW-0472">Membrane</keyword>
<protein>
    <submittedName>
        <fullName evidence="2">Uncharacterized protein</fullName>
    </submittedName>
</protein>
<feature type="transmembrane region" description="Helical" evidence="1">
    <location>
        <begin position="76"/>
        <end position="95"/>
    </location>
</feature>
<sequence length="422" mass="46509">MNRRALFTDDRDLAALVREATFVAPSSALLDRVHASRADGLRVMLPSGEAAAVPVSPTVTPSAIDTLSVEQLAGRVWMIVIAVAATLVAAVTSLWSHRSENDALPATAQAVPRQAPPAAVALADSTTSAAMSSRESRMEALSPWPRVAFAQSPGAADRNAPYPGLAALDVSRLKPGRRTYLRSVGNALHALLPFTTYTVELDSAVLEKQRTWCLVTVTQTSTGLAENSERNAQYDTVWLRRNDLRPVRRSRYAGFMRMRQTFTDSTLVETDSLIAPRGKRLRNGMTLMPFRNGAFRKLDTHIPFVPTEETMRLLLRAAPLHERWRASVGALSGDDRSFAMGESEYLNLRVDGSRDIQTLSGRYATWRVILETGRKPDVWYVSKETGETLLTEGAWGVSYPVSETRLMYGFEETNRQPSAGSR</sequence>